<dbReference type="EMBL" id="AP025698">
    <property type="protein sequence ID" value="BDH79725.1"/>
    <property type="molecule type" value="Genomic_DNA"/>
</dbReference>
<gene>
    <name evidence="4" type="primary">rpl18e</name>
    <name evidence="6" type="ORF">MTTB_11040</name>
</gene>
<dbReference type="Gene3D" id="3.100.10.10">
    <property type="match status" value="1"/>
</dbReference>
<comment type="similarity">
    <text evidence="1 4">Belongs to the eukaryotic ribosomal protein eL18 family.</text>
</comment>
<dbReference type="SUPFAM" id="SSF52080">
    <property type="entry name" value="Ribosomal proteins L15p and L18e"/>
    <property type="match status" value="1"/>
</dbReference>
<evidence type="ECO:0000256" key="4">
    <source>
        <dbReference type="HAMAP-Rule" id="MF_00329"/>
    </source>
</evidence>
<reference evidence="6 7" key="1">
    <citation type="submission" date="2022-04" db="EMBL/GenBank/DDBJ databases">
        <title>Complete genome of Methanothermobacter tenebrarum strain RMAS.</title>
        <authorList>
            <person name="Nakamura K."/>
            <person name="Oshima K."/>
            <person name="Hattori M."/>
            <person name="Kamagata Y."/>
            <person name="Takamizawa K."/>
        </authorList>
    </citation>
    <scope>NUCLEOTIDE SEQUENCE [LARGE SCALE GENOMIC DNA]</scope>
    <source>
        <strain evidence="6 7">RMAS</strain>
    </source>
</reference>
<dbReference type="HAMAP" id="MF_00329">
    <property type="entry name" value="Ribosomal_eL18"/>
    <property type="match status" value="1"/>
</dbReference>
<dbReference type="InterPro" id="IPR036227">
    <property type="entry name" value="Ribosomal_uL15/eL18_sf"/>
</dbReference>
<accession>A0ABM7YEL0</accession>
<name>A0ABM7YEL0_9EURY</name>
<feature type="domain" description="Large ribosomal subunit protein uL15/eL18" evidence="5">
    <location>
        <begin position="12"/>
        <end position="119"/>
    </location>
</feature>
<keyword evidence="7" id="KW-1185">Reference proteome</keyword>
<dbReference type="RefSeq" id="WP_248564057.1">
    <property type="nucleotide sequence ID" value="NZ_AP025698.1"/>
</dbReference>
<keyword evidence="3 4" id="KW-0687">Ribonucleoprotein</keyword>
<dbReference type="InterPro" id="IPR000039">
    <property type="entry name" value="Ribosomal_eL18"/>
</dbReference>
<proteinExistence type="inferred from homology"/>
<evidence type="ECO:0000256" key="3">
    <source>
        <dbReference type="ARBA" id="ARBA00023274"/>
    </source>
</evidence>
<organism evidence="6 7">
    <name type="scientific">Methanothermobacter tenebrarum</name>
    <dbReference type="NCBI Taxonomy" id="680118"/>
    <lineage>
        <taxon>Archaea</taxon>
        <taxon>Methanobacteriati</taxon>
        <taxon>Methanobacteriota</taxon>
        <taxon>Methanomada group</taxon>
        <taxon>Methanobacteria</taxon>
        <taxon>Methanobacteriales</taxon>
        <taxon>Methanobacteriaceae</taxon>
        <taxon>Methanothermobacter</taxon>
    </lineage>
</organism>
<evidence type="ECO:0000256" key="2">
    <source>
        <dbReference type="ARBA" id="ARBA00022980"/>
    </source>
</evidence>
<evidence type="ECO:0000313" key="6">
    <source>
        <dbReference type="EMBL" id="BDH79725.1"/>
    </source>
</evidence>
<dbReference type="GeneID" id="71965628"/>
<dbReference type="Proteomes" id="UP000831817">
    <property type="component" value="Chromosome"/>
</dbReference>
<dbReference type="Pfam" id="PF17135">
    <property type="entry name" value="Ribosomal_L18"/>
    <property type="match status" value="1"/>
</dbReference>
<evidence type="ECO:0000259" key="5">
    <source>
        <dbReference type="Pfam" id="PF17135"/>
    </source>
</evidence>
<dbReference type="InterPro" id="IPR022947">
    <property type="entry name" value="Ribosomal_eL18_arc"/>
</dbReference>
<dbReference type="PANTHER" id="PTHR10934">
    <property type="entry name" value="60S RIBOSOMAL PROTEIN L18"/>
    <property type="match status" value="1"/>
</dbReference>
<evidence type="ECO:0000313" key="7">
    <source>
        <dbReference type="Proteomes" id="UP000831817"/>
    </source>
</evidence>
<dbReference type="GO" id="GO:0005840">
    <property type="term" value="C:ribosome"/>
    <property type="evidence" value="ECO:0007669"/>
    <property type="project" value="UniProtKB-KW"/>
</dbReference>
<protein>
    <recommendedName>
        <fullName evidence="4">Large ribosomal subunit protein eL18</fullName>
    </recommendedName>
</protein>
<dbReference type="NCBIfam" id="NF003079">
    <property type="entry name" value="PRK04005.1"/>
    <property type="match status" value="1"/>
</dbReference>
<dbReference type="InterPro" id="IPR021131">
    <property type="entry name" value="Ribosomal_uL15/eL18"/>
</dbReference>
<keyword evidence="2 4" id="KW-0689">Ribosomal protein</keyword>
<dbReference type="PANTHER" id="PTHR10934:SF2">
    <property type="entry name" value="LARGE RIBOSOMAL SUBUNIT PROTEIN EL18"/>
    <property type="match status" value="1"/>
</dbReference>
<evidence type="ECO:0000256" key="1">
    <source>
        <dbReference type="ARBA" id="ARBA00006815"/>
    </source>
</evidence>
<sequence length="121" mass="13801">MAKKITKTNPNLIKLIRTLKRKSSQENVAIWKDIAKRLEKPTRQMAEVNISRINRHTTENETIIVPGKVLGTGKLDHKVKIAAWKFSKTAKEKIREAKGQHLTIEELLEENPKGTNIKIIA</sequence>